<reference evidence="1" key="1">
    <citation type="submission" date="2020-06" db="EMBL/GenBank/DDBJ databases">
        <title>Draft genome of Bugula neritina, a colonial animal packing powerful symbionts and potential medicines.</title>
        <authorList>
            <person name="Rayko M."/>
        </authorList>
    </citation>
    <scope>NUCLEOTIDE SEQUENCE [LARGE SCALE GENOMIC DNA]</scope>
    <source>
        <strain evidence="1">Kwan_BN1</strain>
    </source>
</reference>
<dbReference type="AlphaFoldDB" id="A0A7J7IYP1"/>
<protein>
    <submittedName>
        <fullName evidence="1">Uncharacterized protein</fullName>
    </submittedName>
</protein>
<comment type="caution">
    <text evidence="1">The sequence shown here is derived from an EMBL/GenBank/DDBJ whole genome shotgun (WGS) entry which is preliminary data.</text>
</comment>
<gene>
    <name evidence="1" type="ORF">EB796_023007</name>
</gene>
<keyword evidence="2" id="KW-1185">Reference proteome</keyword>
<evidence type="ECO:0000313" key="1">
    <source>
        <dbReference type="EMBL" id="KAF6018677.1"/>
    </source>
</evidence>
<evidence type="ECO:0000313" key="2">
    <source>
        <dbReference type="Proteomes" id="UP000593567"/>
    </source>
</evidence>
<dbReference type="EMBL" id="VXIV02003284">
    <property type="protein sequence ID" value="KAF6018677.1"/>
    <property type="molecule type" value="Genomic_DNA"/>
</dbReference>
<proteinExistence type="predicted"/>
<name>A0A7J7IYP1_BUGNE</name>
<sequence length="126" mass="14743">MFTQYACCLRHIVEVIEDLQWEFNLLRRITFTMGVSQISFPVIDASNCTLMILPSKLVRGRTWYLRKMKLKVKVILVLYTMEYRLHTAHTTLQPTGYCRRSVITATRGDKSDLFLLLITKTPSNRL</sequence>
<organism evidence="1 2">
    <name type="scientific">Bugula neritina</name>
    <name type="common">Brown bryozoan</name>
    <name type="synonym">Sertularia neritina</name>
    <dbReference type="NCBI Taxonomy" id="10212"/>
    <lineage>
        <taxon>Eukaryota</taxon>
        <taxon>Metazoa</taxon>
        <taxon>Spiralia</taxon>
        <taxon>Lophotrochozoa</taxon>
        <taxon>Bryozoa</taxon>
        <taxon>Gymnolaemata</taxon>
        <taxon>Cheilostomatida</taxon>
        <taxon>Flustrina</taxon>
        <taxon>Buguloidea</taxon>
        <taxon>Bugulidae</taxon>
        <taxon>Bugula</taxon>
    </lineage>
</organism>
<dbReference type="Proteomes" id="UP000593567">
    <property type="component" value="Unassembled WGS sequence"/>
</dbReference>
<accession>A0A7J7IYP1</accession>